<sequence>MPDTKTTLAQLISTVTDLPPEQITDERRFDELDNWTSHTALRLFTALEDRFAIRLDLKTYFQTPTVAALADLIATARPSSLPRLR</sequence>
<evidence type="ECO:0000259" key="1">
    <source>
        <dbReference type="PROSITE" id="PS50075"/>
    </source>
</evidence>
<name>A0ABW6R1Z4_9NOCA</name>
<dbReference type="Gene3D" id="1.10.1200.10">
    <property type="entry name" value="ACP-like"/>
    <property type="match status" value="1"/>
</dbReference>
<feature type="domain" description="Carrier" evidence="1">
    <location>
        <begin position="2"/>
        <end position="77"/>
    </location>
</feature>
<dbReference type="SUPFAM" id="SSF47336">
    <property type="entry name" value="ACP-like"/>
    <property type="match status" value="1"/>
</dbReference>
<dbReference type="EMBL" id="JBIAPI010000008">
    <property type="protein sequence ID" value="MFF3226790.1"/>
    <property type="molecule type" value="Genomic_DNA"/>
</dbReference>
<dbReference type="InterPro" id="IPR036736">
    <property type="entry name" value="ACP-like_sf"/>
</dbReference>
<keyword evidence="3" id="KW-1185">Reference proteome</keyword>
<evidence type="ECO:0000313" key="2">
    <source>
        <dbReference type="EMBL" id="MFF3226790.1"/>
    </source>
</evidence>
<evidence type="ECO:0000313" key="3">
    <source>
        <dbReference type="Proteomes" id="UP001601948"/>
    </source>
</evidence>
<gene>
    <name evidence="2" type="ORF">ACFYV7_28620</name>
</gene>
<dbReference type="PROSITE" id="PS50075">
    <property type="entry name" value="CARRIER"/>
    <property type="match status" value="1"/>
</dbReference>
<reference evidence="2 3" key="1">
    <citation type="submission" date="2024-10" db="EMBL/GenBank/DDBJ databases">
        <title>The Natural Products Discovery Center: Release of the First 8490 Sequenced Strains for Exploring Actinobacteria Biosynthetic Diversity.</title>
        <authorList>
            <person name="Kalkreuter E."/>
            <person name="Kautsar S.A."/>
            <person name="Yang D."/>
            <person name="Bader C.D."/>
            <person name="Teijaro C.N."/>
            <person name="Fluegel L."/>
            <person name="Davis C.M."/>
            <person name="Simpson J.R."/>
            <person name="Lauterbach L."/>
            <person name="Steele A.D."/>
            <person name="Gui C."/>
            <person name="Meng S."/>
            <person name="Li G."/>
            <person name="Viehrig K."/>
            <person name="Ye F."/>
            <person name="Su P."/>
            <person name="Kiefer A.F."/>
            <person name="Nichols A."/>
            <person name="Cepeda A.J."/>
            <person name="Yan W."/>
            <person name="Fan B."/>
            <person name="Jiang Y."/>
            <person name="Adhikari A."/>
            <person name="Zheng C.-J."/>
            <person name="Schuster L."/>
            <person name="Cowan T.M."/>
            <person name="Smanski M.J."/>
            <person name="Chevrette M.G."/>
            <person name="De Carvalho L.P.S."/>
            <person name="Shen B."/>
        </authorList>
    </citation>
    <scope>NUCLEOTIDE SEQUENCE [LARGE SCALE GENOMIC DNA]</scope>
    <source>
        <strain evidence="2 3">NPDC003040</strain>
    </source>
</reference>
<dbReference type="InterPro" id="IPR009081">
    <property type="entry name" value="PP-bd_ACP"/>
</dbReference>
<protein>
    <submittedName>
        <fullName evidence="2">Acyl carrier protein</fullName>
    </submittedName>
</protein>
<dbReference type="Pfam" id="PF00550">
    <property type="entry name" value="PP-binding"/>
    <property type="match status" value="1"/>
</dbReference>
<dbReference type="Proteomes" id="UP001601948">
    <property type="component" value="Unassembled WGS sequence"/>
</dbReference>
<comment type="caution">
    <text evidence="2">The sequence shown here is derived from an EMBL/GenBank/DDBJ whole genome shotgun (WGS) entry which is preliminary data.</text>
</comment>
<proteinExistence type="predicted"/>
<dbReference type="RefSeq" id="WP_387722295.1">
    <property type="nucleotide sequence ID" value="NZ_JBIAPI010000008.1"/>
</dbReference>
<accession>A0ABW6R1Z4</accession>
<organism evidence="2 3">
    <name type="scientific">Nocardia suismassiliense</name>
    <dbReference type="NCBI Taxonomy" id="2077092"/>
    <lineage>
        <taxon>Bacteria</taxon>
        <taxon>Bacillati</taxon>
        <taxon>Actinomycetota</taxon>
        <taxon>Actinomycetes</taxon>
        <taxon>Mycobacteriales</taxon>
        <taxon>Nocardiaceae</taxon>
        <taxon>Nocardia</taxon>
    </lineage>
</organism>